<dbReference type="Pfam" id="PF02913">
    <property type="entry name" value="FAD-oxidase_C"/>
    <property type="match status" value="1"/>
</dbReference>
<sequence length="264" mass="28071">PAIVNALRQIVGEGNVLTDADDMEPYAHDETVGLWADPEVVVRVTSAEQVADIFRLAQRERIPVTPRGAGYGLSGGAVPSLGGIVLSLEKMNRILEIDEENLMATVEPGVITGDIHLAVEAEGLFYPPDPASLDSCTIGGNIAEGAGGPRAVKYGVTQDYVCGLEAVLPSGEIITCGGKLVKNVTGYNLIQLLIGSEGTLAVVTKIILRLVPLPKLRVDLLVPFNDFQAAANTVSDIIAQRIVPTTIEFMERDIVLASERYLGK</sequence>
<dbReference type="AlphaFoldDB" id="X0U3C1"/>
<gene>
    <name evidence="2" type="ORF">S01H1_45315</name>
</gene>
<feature type="domain" description="FAD-binding PCMH-type" evidence="1">
    <location>
        <begin position="34"/>
        <end position="213"/>
    </location>
</feature>
<accession>X0U3C1</accession>
<dbReference type="PANTHER" id="PTHR42934:SF2">
    <property type="entry name" value="GLYCOLATE OXIDASE SUBUNIT GLCD"/>
    <property type="match status" value="1"/>
</dbReference>
<dbReference type="GO" id="GO:0071949">
    <property type="term" value="F:FAD binding"/>
    <property type="evidence" value="ECO:0007669"/>
    <property type="project" value="InterPro"/>
</dbReference>
<dbReference type="GO" id="GO:0003824">
    <property type="term" value="F:catalytic activity"/>
    <property type="evidence" value="ECO:0007669"/>
    <property type="project" value="InterPro"/>
</dbReference>
<dbReference type="EMBL" id="BARS01028949">
    <property type="protein sequence ID" value="GAG00025.1"/>
    <property type="molecule type" value="Genomic_DNA"/>
</dbReference>
<dbReference type="PROSITE" id="PS51387">
    <property type="entry name" value="FAD_PCMH"/>
    <property type="match status" value="1"/>
</dbReference>
<dbReference type="InterPro" id="IPR036318">
    <property type="entry name" value="FAD-bd_PCMH-like_sf"/>
</dbReference>
<dbReference type="InterPro" id="IPR051914">
    <property type="entry name" value="FAD-linked_OxidoTrans_Type4"/>
</dbReference>
<evidence type="ECO:0000259" key="1">
    <source>
        <dbReference type="PROSITE" id="PS51387"/>
    </source>
</evidence>
<dbReference type="PANTHER" id="PTHR42934">
    <property type="entry name" value="GLYCOLATE OXIDASE SUBUNIT GLCD"/>
    <property type="match status" value="1"/>
</dbReference>
<comment type="caution">
    <text evidence="2">The sequence shown here is derived from an EMBL/GenBank/DDBJ whole genome shotgun (WGS) entry which is preliminary data.</text>
</comment>
<dbReference type="InterPro" id="IPR016169">
    <property type="entry name" value="FAD-bd_PCMH_sub2"/>
</dbReference>
<name>X0U3C1_9ZZZZ</name>
<protein>
    <recommendedName>
        <fullName evidence="1">FAD-binding PCMH-type domain-containing protein</fullName>
    </recommendedName>
</protein>
<feature type="non-terminal residue" evidence="2">
    <location>
        <position position="1"/>
    </location>
</feature>
<dbReference type="InterPro" id="IPR016166">
    <property type="entry name" value="FAD-bd_PCMH"/>
</dbReference>
<feature type="non-terminal residue" evidence="2">
    <location>
        <position position="264"/>
    </location>
</feature>
<dbReference type="InterPro" id="IPR004113">
    <property type="entry name" value="FAD-bd_oxidored_4_C"/>
</dbReference>
<proteinExistence type="predicted"/>
<dbReference type="Gene3D" id="3.30.465.10">
    <property type="match status" value="1"/>
</dbReference>
<organism evidence="2">
    <name type="scientific">marine sediment metagenome</name>
    <dbReference type="NCBI Taxonomy" id="412755"/>
    <lineage>
        <taxon>unclassified sequences</taxon>
        <taxon>metagenomes</taxon>
        <taxon>ecological metagenomes</taxon>
    </lineage>
</organism>
<dbReference type="SUPFAM" id="SSF56176">
    <property type="entry name" value="FAD-binding/transporter-associated domain-like"/>
    <property type="match status" value="1"/>
</dbReference>
<dbReference type="Pfam" id="PF01565">
    <property type="entry name" value="FAD_binding_4"/>
    <property type="match status" value="1"/>
</dbReference>
<dbReference type="InterPro" id="IPR006094">
    <property type="entry name" value="Oxid_FAD_bind_N"/>
</dbReference>
<evidence type="ECO:0000313" key="2">
    <source>
        <dbReference type="EMBL" id="GAG00025.1"/>
    </source>
</evidence>
<reference evidence="2" key="1">
    <citation type="journal article" date="2014" name="Front. Microbiol.">
        <title>High frequency of phylogenetically diverse reductive dehalogenase-homologous genes in deep subseafloor sedimentary metagenomes.</title>
        <authorList>
            <person name="Kawai M."/>
            <person name="Futagami T."/>
            <person name="Toyoda A."/>
            <person name="Takaki Y."/>
            <person name="Nishi S."/>
            <person name="Hori S."/>
            <person name="Arai W."/>
            <person name="Tsubouchi T."/>
            <person name="Morono Y."/>
            <person name="Uchiyama I."/>
            <person name="Ito T."/>
            <person name="Fujiyama A."/>
            <person name="Inagaki F."/>
            <person name="Takami H."/>
        </authorList>
    </citation>
    <scope>NUCLEOTIDE SEQUENCE</scope>
    <source>
        <strain evidence="2">Expedition CK06-06</strain>
    </source>
</reference>